<keyword evidence="3" id="KW-1185">Reference proteome</keyword>
<feature type="transmembrane region" description="Helical" evidence="1">
    <location>
        <begin position="17"/>
        <end position="39"/>
    </location>
</feature>
<keyword evidence="1" id="KW-1133">Transmembrane helix</keyword>
<evidence type="ECO:0000256" key="1">
    <source>
        <dbReference type="SAM" id="Phobius"/>
    </source>
</evidence>
<protein>
    <submittedName>
        <fullName evidence="2">Uncharacterized protein</fullName>
    </submittedName>
</protein>
<dbReference type="EMBL" id="JADIKM010000001">
    <property type="protein sequence ID" value="MFK2902718.1"/>
    <property type="molecule type" value="Genomic_DNA"/>
</dbReference>
<evidence type="ECO:0000313" key="3">
    <source>
        <dbReference type="Proteomes" id="UP001620460"/>
    </source>
</evidence>
<evidence type="ECO:0000313" key="2">
    <source>
        <dbReference type="EMBL" id="MFK2902718.1"/>
    </source>
</evidence>
<sequence>MNVPAPDHAQRASRAKLLLITAVFAAPIIAAAILTVSGWQPQGKGNGLPIMPQRNFVAEPVTVKLADGSAYAWRDTQPRLTLIALVGPGCAARCVDTLTKMAAARVTLARNMPRLRLLLLGTPPANEPVKDGRVALGANPDASYLLGSDVDGKLAAFAPTTPDSVSAVLVESNGTALSLYPAGFDTTGLRKDLQKVIR</sequence>
<proteinExistence type="predicted"/>
<gene>
    <name evidence="2" type="ORF">ISP17_01985</name>
</gene>
<keyword evidence="1" id="KW-0472">Membrane</keyword>
<keyword evidence="1" id="KW-0812">Transmembrane</keyword>
<organism evidence="2 3">
    <name type="scientific">Dyella ginsengisoli</name>
    <dbReference type="NCBI Taxonomy" id="363848"/>
    <lineage>
        <taxon>Bacteria</taxon>
        <taxon>Pseudomonadati</taxon>
        <taxon>Pseudomonadota</taxon>
        <taxon>Gammaproteobacteria</taxon>
        <taxon>Lysobacterales</taxon>
        <taxon>Rhodanobacteraceae</taxon>
        <taxon>Dyella</taxon>
    </lineage>
</organism>
<accession>A0ABW8JNL5</accession>
<dbReference type="Proteomes" id="UP001620460">
    <property type="component" value="Unassembled WGS sequence"/>
</dbReference>
<name>A0ABW8JNL5_9GAMM</name>
<reference evidence="2 3" key="1">
    <citation type="submission" date="2020-10" db="EMBL/GenBank/DDBJ databases">
        <title>Phylogeny of dyella-like bacteria.</title>
        <authorList>
            <person name="Fu J."/>
        </authorList>
    </citation>
    <scope>NUCLEOTIDE SEQUENCE [LARGE SCALE GENOMIC DNA]</scope>
    <source>
        <strain evidence="2 3">Gsoil3046</strain>
    </source>
</reference>
<dbReference type="RefSeq" id="WP_404629837.1">
    <property type="nucleotide sequence ID" value="NZ_JADIKM010000001.1"/>
</dbReference>
<comment type="caution">
    <text evidence="2">The sequence shown here is derived from an EMBL/GenBank/DDBJ whole genome shotgun (WGS) entry which is preliminary data.</text>
</comment>